<feature type="non-terminal residue" evidence="8">
    <location>
        <position position="1"/>
    </location>
</feature>
<dbReference type="OrthoDB" id="8188793at2759"/>
<evidence type="ECO:0000313" key="8">
    <source>
        <dbReference type="EMBL" id="KAG8223191.1"/>
    </source>
</evidence>
<dbReference type="PRINTS" id="PR00205">
    <property type="entry name" value="CADHERIN"/>
</dbReference>
<dbReference type="CDD" id="cd11304">
    <property type="entry name" value="Cadherin_repeat"/>
    <property type="match status" value="3"/>
</dbReference>
<dbReference type="AlphaFoldDB" id="A0A8K0NV88"/>
<dbReference type="EMBL" id="KZ308154">
    <property type="protein sequence ID" value="KAG8223191.1"/>
    <property type="molecule type" value="Genomic_DNA"/>
</dbReference>
<dbReference type="GO" id="GO:0008013">
    <property type="term" value="F:beta-catenin binding"/>
    <property type="evidence" value="ECO:0007669"/>
    <property type="project" value="TreeGrafter"/>
</dbReference>
<gene>
    <name evidence="8" type="ORF">J437_LFUL000357</name>
</gene>
<feature type="transmembrane region" description="Helical" evidence="6">
    <location>
        <begin position="25"/>
        <end position="47"/>
    </location>
</feature>
<evidence type="ECO:0000256" key="1">
    <source>
        <dbReference type="ARBA" id="ARBA00004370"/>
    </source>
</evidence>
<protein>
    <recommendedName>
        <fullName evidence="7">Cadherin domain-containing protein</fullName>
    </recommendedName>
</protein>
<dbReference type="GO" id="GO:0045296">
    <property type="term" value="F:cadherin binding"/>
    <property type="evidence" value="ECO:0007669"/>
    <property type="project" value="TreeGrafter"/>
</dbReference>
<organism evidence="8 9">
    <name type="scientific">Ladona fulva</name>
    <name type="common">Scarce chaser dragonfly</name>
    <name type="synonym">Libellula fulva</name>
    <dbReference type="NCBI Taxonomy" id="123851"/>
    <lineage>
        <taxon>Eukaryota</taxon>
        <taxon>Metazoa</taxon>
        <taxon>Ecdysozoa</taxon>
        <taxon>Arthropoda</taxon>
        <taxon>Hexapoda</taxon>
        <taxon>Insecta</taxon>
        <taxon>Pterygota</taxon>
        <taxon>Palaeoptera</taxon>
        <taxon>Odonata</taxon>
        <taxon>Epiprocta</taxon>
        <taxon>Anisoptera</taxon>
        <taxon>Libelluloidea</taxon>
        <taxon>Libellulidae</taxon>
        <taxon>Ladona</taxon>
    </lineage>
</organism>
<name>A0A8K0NV88_LADFU</name>
<dbReference type="Gene3D" id="2.60.40.60">
    <property type="entry name" value="Cadherins"/>
    <property type="match status" value="2"/>
</dbReference>
<dbReference type="InterPro" id="IPR002126">
    <property type="entry name" value="Cadherin-like_dom"/>
</dbReference>
<keyword evidence="3 5" id="KW-0106">Calcium</keyword>
<dbReference type="PANTHER" id="PTHR24027">
    <property type="entry name" value="CADHERIN-23"/>
    <property type="match status" value="1"/>
</dbReference>
<evidence type="ECO:0000256" key="6">
    <source>
        <dbReference type="SAM" id="Phobius"/>
    </source>
</evidence>
<keyword evidence="6" id="KW-1133">Transmembrane helix</keyword>
<reference evidence="8" key="2">
    <citation type="submission" date="2017-10" db="EMBL/GenBank/DDBJ databases">
        <title>Ladona fulva Genome sequencing and assembly.</title>
        <authorList>
            <person name="Murali S."/>
            <person name="Richards S."/>
            <person name="Bandaranaike D."/>
            <person name="Bellair M."/>
            <person name="Blankenburg K."/>
            <person name="Chao H."/>
            <person name="Dinh H."/>
            <person name="Doddapaneni H."/>
            <person name="Dugan-Rocha S."/>
            <person name="Elkadiri S."/>
            <person name="Gnanaolivu R."/>
            <person name="Hernandez B."/>
            <person name="Skinner E."/>
            <person name="Javaid M."/>
            <person name="Lee S."/>
            <person name="Li M."/>
            <person name="Ming W."/>
            <person name="Munidasa M."/>
            <person name="Muniz J."/>
            <person name="Nguyen L."/>
            <person name="Hughes D."/>
            <person name="Osuji N."/>
            <person name="Pu L.-L."/>
            <person name="Puazo M."/>
            <person name="Qu C."/>
            <person name="Quiroz J."/>
            <person name="Raj R."/>
            <person name="Weissenberger G."/>
            <person name="Xin Y."/>
            <person name="Zou X."/>
            <person name="Han Y."/>
            <person name="Worley K."/>
            <person name="Muzny D."/>
            <person name="Gibbs R."/>
        </authorList>
    </citation>
    <scope>NUCLEOTIDE SEQUENCE</scope>
    <source>
        <strain evidence="8">Sampled in the wild</strain>
    </source>
</reference>
<dbReference type="Proteomes" id="UP000792457">
    <property type="component" value="Unassembled WGS sequence"/>
</dbReference>
<evidence type="ECO:0000256" key="4">
    <source>
        <dbReference type="ARBA" id="ARBA00023136"/>
    </source>
</evidence>
<evidence type="ECO:0000259" key="7">
    <source>
        <dbReference type="PROSITE" id="PS50268"/>
    </source>
</evidence>
<evidence type="ECO:0000256" key="5">
    <source>
        <dbReference type="PROSITE-ProRule" id="PRU00043"/>
    </source>
</evidence>
<dbReference type="InterPro" id="IPR039808">
    <property type="entry name" value="Cadherin"/>
</dbReference>
<reference evidence="8" key="1">
    <citation type="submission" date="2013-04" db="EMBL/GenBank/DDBJ databases">
        <authorList>
            <person name="Qu J."/>
            <person name="Murali S.C."/>
            <person name="Bandaranaike D."/>
            <person name="Bellair M."/>
            <person name="Blankenburg K."/>
            <person name="Chao H."/>
            <person name="Dinh H."/>
            <person name="Doddapaneni H."/>
            <person name="Downs B."/>
            <person name="Dugan-Rocha S."/>
            <person name="Elkadiri S."/>
            <person name="Gnanaolivu R.D."/>
            <person name="Hernandez B."/>
            <person name="Javaid M."/>
            <person name="Jayaseelan J.C."/>
            <person name="Lee S."/>
            <person name="Li M."/>
            <person name="Ming W."/>
            <person name="Munidasa M."/>
            <person name="Muniz J."/>
            <person name="Nguyen L."/>
            <person name="Ongeri F."/>
            <person name="Osuji N."/>
            <person name="Pu L.-L."/>
            <person name="Puazo M."/>
            <person name="Qu C."/>
            <person name="Quiroz J."/>
            <person name="Raj R."/>
            <person name="Weissenberger G."/>
            <person name="Xin Y."/>
            <person name="Zou X."/>
            <person name="Han Y."/>
            <person name="Richards S."/>
            <person name="Worley K."/>
            <person name="Muzny D."/>
            <person name="Gibbs R."/>
        </authorList>
    </citation>
    <scope>NUCLEOTIDE SEQUENCE</scope>
    <source>
        <strain evidence="8">Sampled in the wild</strain>
    </source>
</reference>
<sequence>MEVGPMRGLEAWRRRLAWGGRGGSLFVGSLLAIIFLSIPVSANFPLFDVTARMRVLLVPSDTAVGTVVYRLRATDSDFDYPLHFDVNANVHLRRSLREGIKYDFRISVTDTSGDTTVVDCTLRGTTPTATAAKAAAFPRYPGLVFVPEDKKVGSVLDYIIARKNPRNARHVHLEVSGSDHFTIKHSLASPETVNATIILTQPLDFEEQVVYRIQILATCRWKFQRGYEPISTGIRLEVIQDFLYIFKDPYVDLETDTRNIAGLQLEIAVVDVQDTPPRFLLAPPSTHLNASLVPGDVVLRVHAEDGDRGAPRAVRYGLLSRRNPFAPFFRMDETT</sequence>
<dbReference type="GO" id="GO:0007156">
    <property type="term" value="P:homophilic cell adhesion via plasma membrane adhesion molecules"/>
    <property type="evidence" value="ECO:0007669"/>
    <property type="project" value="InterPro"/>
</dbReference>
<feature type="domain" description="Cadherin" evidence="7">
    <location>
        <begin position="149"/>
        <end position="279"/>
    </location>
</feature>
<keyword evidence="6" id="KW-0812">Transmembrane</keyword>
<dbReference type="InterPro" id="IPR015919">
    <property type="entry name" value="Cadherin-like_sf"/>
</dbReference>
<dbReference type="PROSITE" id="PS50268">
    <property type="entry name" value="CADHERIN_2"/>
    <property type="match status" value="1"/>
</dbReference>
<proteinExistence type="predicted"/>
<evidence type="ECO:0000256" key="3">
    <source>
        <dbReference type="ARBA" id="ARBA00022837"/>
    </source>
</evidence>
<dbReference type="GO" id="GO:0016342">
    <property type="term" value="C:catenin complex"/>
    <property type="evidence" value="ECO:0007669"/>
    <property type="project" value="TreeGrafter"/>
</dbReference>
<comment type="caution">
    <text evidence="8">The sequence shown here is derived from an EMBL/GenBank/DDBJ whole genome shotgun (WGS) entry which is preliminary data.</text>
</comment>
<dbReference type="GO" id="GO:0005509">
    <property type="term" value="F:calcium ion binding"/>
    <property type="evidence" value="ECO:0007669"/>
    <property type="project" value="UniProtKB-UniRule"/>
</dbReference>
<comment type="subcellular location">
    <subcellularLocation>
        <location evidence="1">Membrane</location>
    </subcellularLocation>
</comment>
<evidence type="ECO:0000256" key="2">
    <source>
        <dbReference type="ARBA" id="ARBA00022737"/>
    </source>
</evidence>
<accession>A0A8K0NV88</accession>
<keyword evidence="4 6" id="KW-0472">Membrane</keyword>
<dbReference type="PANTHER" id="PTHR24027:SF438">
    <property type="entry name" value="CADHERIN 23"/>
    <property type="match status" value="1"/>
</dbReference>
<evidence type="ECO:0000313" key="9">
    <source>
        <dbReference type="Proteomes" id="UP000792457"/>
    </source>
</evidence>
<dbReference type="SUPFAM" id="SSF49313">
    <property type="entry name" value="Cadherin-like"/>
    <property type="match status" value="2"/>
</dbReference>
<dbReference type="GO" id="GO:0016477">
    <property type="term" value="P:cell migration"/>
    <property type="evidence" value="ECO:0007669"/>
    <property type="project" value="TreeGrafter"/>
</dbReference>
<keyword evidence="9" id="KW-1185">Reference proteome</keyword>
<keyword evidence="2" id="KW-0677">Repeat</keyword>